<dbReference type="InterPro" id="IPR036291">
    <property type="entry name" value="NAD(P)-bd_dom_sf"/>
</dbReference>
<name>A0AA37X3R1_9BACL</name>
<evidence type="ECO:0000313" key="7">
    <source>
        <dbReference type="Proteomes" id="UP001157137"/>
    </source>
</evidence>
<dbReference type="PANTHER" id="PTHR30524">
    <property type="entry name" value="MANNITOL-1-PHOSPHATE 5-DEHYDROGENASE"/>
    <property type="match status" value="1"/>
</dbReference>
<dbReference type="EMBL" id="BSRA01000001">
    <property type="protein sequence ID" value="GLV12487.1"/>
    <property type="molecule type" value="Genomic_DNA"/>
</dbReference>
<evidence type="ECO:0000256" key="1">
    <source>
        <dbReference type="ARBA" id="ARBA00023002"/>
    </source>
</evidence>
<dbReference type="GO" id="GO:0005829">
    <property type="term" value="C:cytosol"/>
    <property type="evidence" value="ECO:0007669"/>
    <property type="project" value="TreeGrafter"/>
</dbReference>
<dbReference type="InterPro" id="IPR013131">
    <property type="entry name" value="Mannitol_DH_N"/>
</dbReference>
<dbReference type="NCBIfam" id="NF002969">
    <property type="entry name" value="PRK03643.1"/>
    <property type="match status" value="1"/>
</dbReference>
<feature type="domain" description="Mannitol dehydrogenase N-terminal" evidence="4">
    <location>
        <begin position="27"/>
        <end position="261"/>
    </location>
</feature>
<accession>A0AA37X3R1</accession>
<dbReference type="RefSeq" id="WP_284224911.1">
    <property type="nucleotide sequence ID" value="NZ_BSRA01000001.1"/>
</dbReference>
<organism evidence="6 7">
    <name type="scientific">Alicyclobacillus hesperidum</name>
    <dbReference type="NCBI Taxonomy" id="89784"/>
    <lineage>
        <taxon>Bacteria</taxon>
        <taxon>Bacillati</taxon>
        <taxon>Bacillota</taxon>
        <taxon>Bacilli</taxon>
        <taxon>Bacillales</taxon>
        <taxon>Alicyclobacillaceae</taxon>
        <taxon>Alicyclobacillus</taxon>
    </lineage>
</organism>
<dbReference type="InterPro" id="IPR000669">
    <property type="entry name" value="Mannitol_DH"/>
</dbReference>
<keyword evidence="1" id="KW-0560">Oxidoreductase</keyword>
<dbReference type="InterPro" id="IPR013118">
    <property type="entry name" value="Mannitol_DH_C"/>
</dbReference>
<proteinExistence type="predicted"/>
<sequence length="501" mass="55901">MRPLTQEMLSSQPDLAPAWNVSQFAPERILQIGEGVFLRGFADWLIDRLNAAGSSVGRIVIAAPRPTGARNIERFRKQDGLYTVLLRGMENGRTVDRQEVVSSISRAIDPHLQWNDFLACARQREIDVVISNTTELGIQYAPQQYRAGQVPTTYPAKLAAYLYERYQAFGGDPKAGMTILPCELIDDNGTLLREIVIRHSQEWGLPAAFVEWVRLHNVFCNTLVDRIVTPFTPEADGAPELPYTDELAVVAEPFHMWAIEGGDHLRSRWPFAELGLSVYFVPCIEDYRLQKVRVLNGAHTAMACLGLLAEKQTVLDVMSDPVLHAFVERLIGSEIVPTVTPQVGDAEVLRRFAKDVIDRFNNPFLRHALTSIANNSLAKARIRLVPTIVEYADRHRVSPPLAAAAIALLCYACHPSCAQEAMDDPLRSRLQEIWVSETEADLAGTVTELLKASDVWGCDLAVLPGMADMVQDVMRLVQERGVVQAIAFWLQSQPVSEPMRR</sequence>
<protein>
    <submittedName>
        <fullName evidence="6">Altronate oxidoreductase</fullName>
    </submittedName>
</protein>
<dbReference type="SUPFAM" id="SSF51735">
    <property type="entry name" value="NAD(P)-binding Rossmann-fold domains"/>
    <property type="match status" value="1"/>
</dbReference>
<evidence type="ECO:0000256" key="2">
    <source>
        <dbReference type="ARBA" id="ARBA00023027"/>
    </source>
</evidence>
<dbReference type="Gene3D" id="3.40.50.720">
    <property type="entry name" value="NAD(P)-binding Rossmann-like Domain"/>
    <property type="match status" value="1"/>
</dbReference>
<dbReference type="PANTHER" id="PTHR30524:SF0">
    <property type="entry name" value="ALTRONATE OXIDOREDUCTASE-RELATED"/>
    <property type="match status" value="1"/>
</dbReference>
<comment type="catalytic activity">
    <reaction evidence="3">
        <text>D-mannitol 1-phosphate + NAD(+) = beta-D-fructose 6-phosphate + NADH + H(+)</text>
        <dbReference type="Rhea" id="RHEA:19661"/>
        <dbReference type="ChEBI" id="CHEBI:15378"/>
        <dbReference type="ChEBI" id="CHEBI:57540"/>
        <dbReference type="ChEBI" id="CHEBI:57634"/>
        <dbReference type="ChEBI" id="CHEBI:57945"/>
        <dbReference type="ChEBI" id="CHEBI:61381"/>
        <dbReference type="EC" id="1.1.1.17"/>
    </reaction>
</comment>
<dbReference type="GO" id="GO:0008926">
    <property type="term" value="F:mannitol-1-phosphate 5-dehydrogenase activity"/>
    <property type="evidence" value="ECO:0007669"/>
    <property type="project" value="UniProtKB-EC"/>
</dbReference>
<evidence type="ECO:0000256" key="3">
    <source>
        <dbReference type="ARBA" id="ARBA00048615"/>
    </source>
</evidence>
<dbReference type="AlphaFoldDB" id="A0AA37X3R1"/>
<dbReference type="Proteomes" id="UP001157137">
    <property type="component" value="Unassembled WGS sequence"/>
</dbReference>
<feature type="domain" description="Mannitol dehydrogenase C-terminal" evidence="5">
    <location>
        <begin position="284"/>
        <end position="471"/>
    </location>
</feature>
<dbReference type="GO" id="GO:0019592">
    <property type="term" value="P:mannitol catabolic process"/>
    <property type="evidence" value="ECO:0007669"/>
    <property type="project" value="TreeGrafter"/>
</dbReference>
<dbReference type="InterPro" id="IPR013328">
    <property type="entry name" value="6PGD_dom2"/>
</dbReference>
<dbReference type="InterPro" id="IPR008927">
    <property type="entry name" value="6-PGluconate_DH-like_C_sf"/>
</dbReference>
<dbReference type="Pfam" id="PF08125">
    <property type="entry name" value="Mannitol_dh_C"/>
    <property type="match status" value="1"/>
</dbReference>
<evidence type="ECO:0000313" key="6">
    <source>
        <dbReference type="EMBL" id="GLV12487.1"/>
    </source>
</evidence>
<gene>
    <name evidence="6" type="primary">uxaB</name>
    <name evidence="6" type="ORF">Heshes_01710</name>
</gene>
<dbReference type="PRINTS" id="PR00084">
    <property type="entry name" value="MTLDHDRGNASE"/>
</dbReference>
<dbReference type="Gene3D" id="1.10.1040.10">
    <property type="entry name" value="N-(1-d-carboxylethyl)-l-norvaline Dehydrogenase, domain 2"/>
    <property type="match status" value="1"/>
</dbReference>
<comment type="caution">
    <text evidence="6">The sequence shown here is derived from an EMBL/GenBank/DDBJ whole genome shotgun (WGS) entry which is preliminary data.</text>
</comment>
<evidence type="ECO:0000259" key="4">
    <source>
        <dbReference type="Pfam" id="PF01232"/>
    </source>
</evidence>
<evidence type="ECO:0000259" key="5">
    <source>
        <dbReference type="Pfam" id="PF08125"/>
    </source>
</evidence>
<reference evidence="6" key="1">
    <citation type="submission" date="2023-02" db="EMBL/GenBank/DDBJ databases">
        <title>Proposal of a novel subspecies: Alicyclobacillus hesperidum subspecies aegle.</title>
        <authorList>
            <person name="Goto K."/>
            <person name="Fujii T."/>
            <person name="Yasui K."/>
            <person name="Mochida K."/>
            <person name="Kato-Tanaka Y."/>
            <person name="Morohoshi S."/>
            <person name="An S.Y."/>
            <person name="Kasai H."/>
            <person name="Yokota A."/>
        </authorList>
    </citation>
    <scope>NUCLEOTIDE SEQUENCE</scope>
    <source>
        <strain evidence="6">DSM 12766</strain>
    </source>
</reference>
<keyword evidence="2" id="KW-0520">NAD</keyword>
<dbReference type="SUPFAM" id="SSF48179">
    <property type="entry name" value="6-phosphogluconate dehydrogenase C-terminal domain-like"/>
    <property type="match status" value="1"/>
</dbReference>
<dbReference type="Pfam" id="PF01232">
    <property type="entry name" value="Mannitol_dh"/>
    <property type="match status" value="1"/>
</dbReference>